<reference evidence="3 4" key="1">
    <citation type="submission" date="2019-07" db="EMBL/GenBank/DDBJ databases">
        <title>Whole genome shotgun sequence of Myxococcus fulvus NBRC 100333.</title>
        <authorList>
            <person name="Hosoyama A."/>
            <person name="Uohara A."/>
            <person name="Ohji S."/>
            <person name="Ichikawa N."/>
        </authorList>
    </citation>
    <scope>NUCLEOTIDE SEQUENCE [LARGE SCALE GENOMIC DNA]</scope>
    <source>
        <strain evidence="3 4">NBRC 100333</strain>
    </source>
</reference>
<feature type="chain" id="PRO_5022066370" description="Lipoprotein" evidence="2">
    <location>
        <begin position="21"/>
        <end position="70"/>
    </location>
</feature>
<dbReference type="AlphaFoldDB" id="A0A511TAK4"/>
<evidence type="ECO:0000313" key="4">
    <source>
        <dbReference type="Proteomes" id="UP000321514"/>
    </source>
</evidence>
<keyword evidence="1" id="KW-0812">Transmembrane</keyword>
<dbReference type="EMBL" id="BJXR01000045">
    <property type="protein sequence ID" value="GEN11215.1"/>
    <property type="molecule type" value="Genomic_DNA"/>
</dbReference>
<evidence type="ECO:0000256" key="1">
    <source>
        <dbReference type="SAM" id="Phobius"/>
    </source>
</evidence>
<keyword evidence="1" id="KW-1133">Transmembrane helix</keyword>
<evidence type="ECO:0000256" key="2">
    <source>
        <dbReference type="SAM" id="SignalP"/>
    </source>
</evidence>
<name>A0A511TAK4_MYXFU</name>
<gene>
    <name evidence="3" type="ORF">MFU01_62520</name>
</gene>
<dbReference type="RefSeq" id="WP_174816790.1">
    <property type="nucleotide sequence ID" value="NZ_BJXR01000045.1"/>
</dbReference>
<sequence length="70" mass="7488">MSPVHAASLALSLLPAEAWACATCSLREPESAVRSVLLVLGLMLTPFVVLGVGLWAVRRASREDTRKDPT</sequence>
<proteinExistence type="predicted"/>
<feature type="transmembrane region" description="Helical" evidence="1">
    <location>
        <begin position="36"/>
        <end position="57"/>
    </location>
</feature>
<dbReference type="Proteomes" id="UP000321514">
    <property type="component" value="Unassembled WGS sequence"/>
</dbReference>
<evidence type="ECO:0008006" key="5">
    <source>
        <dbReference type="Google" id="ProtNLM"/>
    </source>
</evidence>
<accession>A0A511TAK4</accession>
<comment type="caution">
    <text evidence="3">The sequence shown here is derived from an EMBL/GenBank/DDBJ whole genome shotgun (WGS) entry which is preliminary data.</text>
</comment>
<keyword evidence="1" id="KW-0472">Membrane</keyword>
<organism evidence="3 4">
    <name type="scientific">Myxococcus fulvus</name>
    <dbReference type="NCBI Taxonomy" id="33"/>
    <lineage>
        <taxon>Bacteria</taxon>
        <taxon>Pseudomonadati</taxon>
        <taxon>Myxococcota</taxon>
        <taxon>Myxococcia</taxon>
        <taxon>Myxococcales</taxon>
        <taxon>Cystobacterineae</taxon>
        <taxon>Myxococcaceae</taxon>
        <taxon>Myxococcus</taxon>
    </lineage>
</organism>
<keyword evidence="2" id="KW-0732">Signal</keyword>
<feature type="signal peptide" evidence="2">
    <location>
        <begin position="1"/>
        <end position="20"/>
    </location>
</feature>
<evidence type="ECO:0000313" key="3">
    <source>
        <dbReference type="EMBL" id="GEN11215.1"/>
    </source>
</evidence>
<dbReference type="STRING" id="1334629.MFUL124B02_42750"/>
<protein>
    <recommendedName>
        <fullName evidence="5">Lipoprotein</fullName>
    </recommendedName>
</protein>